<reference evidence="1 2" key="1">
    <citation type="submission" date="2017-11" db="EMBL/GenBank/DDBJ databases">
        <title>Complete genome of a free-living desiccation-tolerant cyanobacterium and its photosynthetic adaptation to extreme terrestrial habitat.</title>
        <authorList>
            <person name="Shang J."/>
        </authorList>
    </citation>
    <scope>NUCLEOTIDE SEQUENCE [LARGE SCALE GENOMIC DNA]</scope>
    <source>
        <strain evidence="1 2">CCNUN1</strain>
    </source>
</reference>
<accession>A0A2K8SU62</accession>
<name>A0A2K8SU62_9NOSO</name>
<dbReference type="Proteomes" id="UP000232003">
    <property type="component" value="Chromosome"/>
</dbReference>
<sequence length="72" mass="8403">MESGILSMNQNYEQMSFTELRAYVGENREDIEALRFLMSKRDPNSKGYPMPVTEADMQAQMEIIRRKINGKL</sequence>
<dbReference type="EMBL" id="CP024785">
    <property type="protein sequence ID" value="AUB39004.1"/>
    <property type="molecule type" value="Genomic_DNA"/>
</dbReference>
<organism evidence="1 2">
    <name type="scientific">Nostoc flagelliforme CCNUN1</name>
    <dbReference type="NCBI Taxonomy" id="2038116"/>
    <lineage>
        <taxon>Bacteria</taxon>
        <taxon>Bacillati</taxon>
        <taxon>Cyanobacteriota</taxon>
        <taxon>Cyanophyceae</taxon>
        <taxon>Nostocales</taxon>
        <taxon>Nostocaceae</taxon>
        <taxon>Nostoc</taxon>
    </lineage>
</organism>
<proteinExistence type="predicted"/>
<evidence type="ECO:0000313" key="1">
    <source>
        <dbReference type="EMBL" id="AUB39004.1"/>
    </source>
</evidence>
<dbReference type="KEGG" id="nfl:COO91_04986"/>
<dbReference type="InterPro" id="IPR054053">
    <property type="entry name" value="DUF6887"/>
</dbReference>
<dbReference type="Pfam" id="PF21826">
    <property type="entry name" value="DUF6887"/>
    <property type="match status" value="1"/>
</dbReference>
<protein>
    <submittedName>
        <fullName evidence="1">Uncharacterized protein</fullName>
    </submittedName>
</protein>
<dbReference type="AlphaFoldDB" id="A0A2K8SU62"/>
<keyword evidence="2" id="KW-1185">Reference proteome</keyword>
<evidence type="ECO:0000313" key="2">
    <source>
        <dbReference type="Proteomes" id="UP000232003"/>
    </source>
</evidence>
<gene>
    <name evidence="1" type="ORF">COO91_04986</name>
</gene>